<dbReference type="InterPro" id="IPR000890">
    <property type="entry name" value="Aliphatic_acid_kin_short-chain"/>
</dbReference>
<dbReference type="Pfam" id="PF00871">
    <property type="entry name" value="Acetate_kinase"/>
    <property type="match status" value="1"/>
</dbReference>
<comment type="pathway">
    <text evidence="6">Metabolic intermediate biosynthesis; acetyl-CoA biosynthesis; acetyl-CoA from acetate: step 1/2.</text>
</comment>
<comment type="similarity">
    <text evidence="1 6 7">Belongs to the acetokinase family.</text>
</comment>
<dbReference type="InterPro" id="IPR043129">
    <property type="entry name" value="ATPase_NBD"/>
</dbReference>
<keyword evidence="2 6" id="KW-0808">Transferase</keyword>
<dbReference type="PRINTS" id="PR00471">
    <property type="entry name" value="ACETATEKNASE"/>
</dbReference>
<evidence type="ECO:0000256" key="4">
    <source>
        <dbReference type="ARBA" id="ARBA00022777"/>
    </source>
</evidence>
<comment type="caution">
    <text evidence="8">The sequence shown here is derived from an EMBL/GenBank/DDBJ whole genome shotgun (WGS) entry which is preliminary data.</text>
</comment>
<feature type="binding site" evidence="6">
    <location>
        <begin position="291"/>
        <end position="293"/>
    </location>
    <ligand>
        <name>ATP</name>
        <dbReference type="ChEBI" id="CHEBI:30616"/>
    </ligand>
</feature>
<comment type="subcellular location">
    <subcellularLocation>
        <location evidence="6">Cytoplasm</location>
    </subcellularLocation>
</comment>
<feature type="active site" description="Proton donor/acceptor" evidence="6">
    <location>
        <position position="157"/>
    </location>
</feature>
<dbReference type="PANTHER" id="PTHR21060:SF15">
    <property type="entry name" value="ACETATE KINASE-RELATED"/>
    <property type="match status" value="1"/>
</dbReference>
<dbReference type="InterPro" id="IPR023865">
    <property type="entry name" value="Aliphatic_acid_kinase_CS"/>
</dbReference>
<dbReference type="NCBIfam" id="TIGR00016">
    <property type="entry name" value="ackA"/>
    <property type="match status" value="1"/>
</dbReference>
<dbReference type="PROSITE" id="PS01075">
    <property type="entry name" value="ACETATE_KINASE_1"/>
    <property type="match status" value="1"/>
</dbReference>
<evidence type="ECO:0000256" key="1">
    <source>
        <dbReference type="ARBA" id="ARBA00008748"/>
    </source>
</evidence>
<dbReference type="PIRSF" id="PIRSF000722">
    <property type="entry name" value="Acetate_prop_kin"/>
    <property type="match status" value="1"/>
</dbReference>
<evidence type="ECO:0000256" key="6">
    <source>
        <dbReference type="HAMAP-Rule" id="MF_00020"/>
    </source>
</evidence>
<dbReference type="Gene3D" id="3.30.420.40">
    <property type="match status" value="2"/>
</dbReference>
<reference evidence="8 9" key="1">
    <citation type="submission" date="2024-09" db="EMBL/GenBank/DDBJ databases">
        <authorList>
            <person name="Sun Q."/>
            <person name="Mori K."/>
        </authorList>
    </citation>
    <scope>NUCLEOTIDE SEQUENCE [LARGE SCALE GENOMIC DNA]</scope>
    <source>
        <strain evidence="8 9">CCM 7957</strain>
    </source>
</reference>
<dbReference type="GO" id="GO:0008776">
    <property type="term" value="F:acetate kinase activity"/>
    <property type="evidence" value="ECO:0007669"/>
    <property type="project" value="UniProtKB-EC"/>
</dbReference>
<keyword evidence="9" id="KW-1185">Reference proteome</keyword>
<feature type="binding site" evidence="6">
    <location>
        <position position="100"/>
    </location>
    <ligand>
        <name>substrate</name>
    </ligand>
</feature>
<dbReference type="SUPFAM" id="SSF53067">
    <property type="entry name" value="Actin-like ATPase domain"/>
    <property type="match status" value="2"/>
</dbReference>
<keyword evidence="4 6" id="KW-0418">Kinase</keyword>
<keyword evidence="5 6" id="KW-0067">ATP-binding</keyword>
<feature type="site" description="Transition state stabilizer" evidence="6">
    <location>
        <position position="189"/>
    </location>
</feature>
<keyword evidence="6" id="KW-0460">Magnesium</keyword>
<feature type="binding site" evidence="6">
    <location>
        <begin position="339"/>
        <end position="343"/>
    </location>
    <ligand>
        <name>ATP</name>
        <dbReference type="ChEBI" id="CHEBI:30616"/>
    </ligand>
</feature>
<sequence>MAESIADSIAPGSVLVINAGSSSLKYQLVDPATERVYADGLAERIGEPTGSSITHEVGGRERIRRVALPDHRAAIAEVVELFREDGIDLAAAQLSAVGHRLVHGGREFHAPILIDDAVLAAIERLSPLAPLHNPPNLVGVEAVTALLPDVPAVGIFDTAFFHDLPDAAATYAIDTEVAQEFGIRRYGFHGTSHQYVSRQAARFLGRPDDEINQIVLHLGNGASASAIRGGRPIDTSMGLTPLEGLVMGTRTGDIDPGIAFHLARVGGKSVDDVDRIYNLRGGLKGLCGENDFRAILDRIEAGDSAAALAYDVYIHRLRHYIGAYLVDLGRVDAIVFTAGVGENAATVRADALAGLEGYGIAVDPARNAERARVSRRISTDDSRTAVLVVPTNEELAIAQQAAEVVLTS</sequence>
<evidence type="ECO:0000313" key="9">
    <source>
        <dbReference type="Proteomes" id="UP001589783"/>
    </source>
</evidence>
<evidence type="ECO:0000256" key="7">
    <source>
        <dbReference type="RuleBase" id="RU003835"/>
    </source>
</evidence>
<dbReference type="Proteomes" id="UP001589783">
    <property type="component" value="Unassembled WGS sequence"/>
</dbReference>
<comment type="subunit">
    <text evidence="6">Homodimer.</text>
</comment>
<feature type="binding site" evidence="6">
    <location>
        <position position="25"/>
    </location>
    <ligand>
        <name>ATP</name>
        <dbReference type="ChEBI" id="CHEBI:30616"/>
    </ligand>
</feature>
<name>A0ABV6HC20_9ACTN</name>
<evidence type="ECO:0000256" key="3">
    <source>
        <dbReference type="ARBA" id="ARBA00022741"/>
    </source>
</evidence>
<dbReference type="EC" id="2.7.2.1" evidence="6"/>
<keyword evidence="3 6" id="KW-0547">Nucleotide-binding</keyword>
<comment type="function">
    <text evidence="6">Catalyzes the formation of acetyl phosphate from acetate and ATP. Can also catalyze the reverse reaction.</text>
</comment>
<dbReference type="PANTHER" id="PTHR21060">
    <property type="entry name" value="ACETATE KINASE"/>
    <property type="match status" value="1"/>
</dbReference>
<protein>
    <recommendedName>
        <fullName evidence="6">Acetate kinase</fullName>
        <ecNumber evidence="6">2.7.2.1</ecNumber>
    </recommendedName>
    <alternativeName>
        <fullName evidence="6">Acetokinase</fullName>
    </alternativeName>
</protein>
<dbReference type="PROSITE" id="PS01076">
    <property type="entry name" value="ACETATE_KINASE_2"/>
    <property type="match status" value="1"/>
</dbReference>
<comment type="cofactor">
    <cofactor evidence="6">
        <name>Mg(2+)</name>
        <dbReference type="ChEBI" id="CHEBI:18420"/>
    </cofactor>
    <cofactor evidence="6">
        <name>Mn(2+)</name>
        <dbReference type="ChEBI" id="CHEBI:29035"/>
    </cofactor>
    <text evidence="6">Mg(2+). Can also accept Mn(2+).</text>
</comment>
<keyword evidence="6" id="KW-0479">Metal-binding</keyword>
<dbReference type="HAMAP" id="MF_00020">
    <property type="entry name" value="Acetate_kinase"/>
    <property type="match status" value="1"/>
</dbReference>
<keyword evidence="6" id="KW-0963">Cytoplasm</keyword>
<dbReference type="EMBL" id="JBHLWV010000030">
    <property type="protein sequence ID" value="MFC0316395.1"/>
    <property type="molecule type" value="Genomic_DNA"/>
</dbReference>
<dbReference type="CDD" id="cd24010">
    <property type="entry name" value="ASKHA_NBD_AcK_PK"/>
    <property type="match status" value="1"/>
</dbReference>
<evidence type="ECO:0000256" key="2">
    <source>
        <dbReference type="ARBA" id="ARBA00022679"/>
    </source>
</evidence>
<organism evidence="8 9">
    <name type="scientific">Gordonia phosphorivorans</name>
    <dbReference type="NCBI Taxonomy" id="1056982"/>
    <lineage>
        <taxon>Bacteria</taxon>
        <taxon>Bacillati</taxon>
        <taxon>Actinomycetota</taxon>
        <taxon>Actinomycetes</taxon>
        <taxon>Mycobacteriales</taxon>
        <taxon>Gordoniaceae</taxon>
        <taxon>Gordonia</taxon>
    </lineage>
</organism>
<accession>A0ABV6HC20</accession>
<feature type="binding site" evidence="6">
    <location>
        <position position="18"/>
    </location>
    <ligand>
        <name>Mg(2+)</name>
        <dbReference type="ChEBI" id="CHEBI:18420"/>
    </ligand>
</feature>
<dbReference type="InterPro" id="IPR004372">
    <property type="entry name" value="Ac/propionate_kinase"/>
</dbReference>
<evidence type="ECO:0000256" key="5">
    <source>
        <dbReference type="ARBA" id="ARBA00022840"/>
    </source>
</evidence>
<feature type="binding site" evidence="6">
    <location>
        <position position="393"/>
    </location>
    <ligand>
        <name>Mg(2+)</name>
        <dbReference type="ChEBI" id="CHEBI:18420"/>
    </ligand>
</feature>
<comment type="catalytic activity">
    <reaction evidence="6">
        <text>acetate + ATP = acetyl phosphate + ADP</text>
        <dbReference type="Rhea" id="RHEA:11352"/>
        <dbReference type="ChEBI" id="CHEBI:22191"/>
        <dbReference type="ChEBI" id="CHEBI:30089"/>
        <dbReference type="ChEBI" id="CHEBI:30616"/>
        <dbReference type="ChEBI" id="CHEBI:456216"/>
        <dbReference type="EC" id="2.7.2.1"/>
    </reaction>
</comment>
<feature type="binding site" evidence="6">
    <location>
        <begin position="217"/>
        <end position="221"/>
    </location>
    <ligand>
        <name>ATP</name>
        <dbReference type="ChEBI" id="CHEBI:30616"/>
    </ligand>
</feature>
<evidence type="ECO:0000313" key="8">
    <source>
        <dbReference type="EMBL" id="MFC0316395.1"/>
    </source>
</evidence>
<feature type="site" description="Transition state stabilizer" evidence="6">
    <location>
        <position position="250"/>
    </location>
</feature>
<dbReference type="RefSeq" id="WP_382366041.1">
    <property type="nucleotide sequence ID" value="NZ_JBHLWV010000030.1"/>
</dbReference>
<proteinExistence type="inferred from homology"/>
<gene>
    <name evidence="6" type="primary">ackA</name>
    <name evidence="8" type="ORF">ACFFJD_16225</name>
</gene>